<evidence type="ECO:0000256" key="3">
    <source>
        <dbReference type="ARBA" id="ARBA00023052"/>
    </source>
</evidence>
<dbReference type="InterPro" id="IPR001017">
    <property type="entry name" value="DH_E1"/>
</dbReference>
<protein>
    <submittedName>
        <fullName evidence="5">Pyruvate dehydrogenase E1 component alpha subunit</fullName>
    </submittedName>
</protein>
<evidence type="ECO:0000313" key="6">
    <source>
        <dbReference type="Proteomes" id="UP000315343"/>
    </source>
</evidence>
<evidence type="ECO:0000259" key="4">
    <source>
        <dbReference type="Pfam" id="PF00676"/>
    </source>
</evidence>
<evidence type="ECO:0000313" key="5">
    <source>
        <dbReference type="EMBL" id="TWH76976.1"/>
    </source>
</evidence>
<evidence type="ECO:0000256" key="1">
    <source>
        <dbReference type="ARBA" id="ARBA00001964"/>
    </source>
</evidence>
<comment type="caution">
    <text evidence="5">The sequence shown here is derived from an EMBL/GenBank/DDBJ whole genome shotgun (WGS) entry which is preliminary data.</text>
</comment>
<dbReference type="AlphaFoldDB" id="A0A562J1C0"/>
<accession>A0A562J1C0</accession>
<evidence type="ECO:0000256" key="2">
    <source>
        <dbReference type="ARBA" id="ARBA00023002"/>
    </source>
</evidence>
<dbReference type="Pfam" id="PF00676">
    <property type="entry name" value="E1_dh"/>
    <property type="match status" value="1"/>
</dbReference>
<dbReference type="RefSeq" id="WP_145086584.1">
    <property type="nucleotide sequence ID" value="NZ_DAMBUX010000017.1"/>
</dbReference>
<dbReference type="InterPro" id="IPR050642">
    <property type="entry name" value="PDH_E1_Alpha_Subunit"/>
</dbReference>
<reference evidence="5 6" key="1">
    <citation type="submission" date="2019-07" db="EMBL/GenBank/DDBJ databases">
        <title>Genomic Encyclopedia of Type Strains, Phase I: the one thousand microbial genomes (KMG-I) project.</title>
        <authorList>
            <person name="Kyrpides N."/>
        </authorList>
    </citation>
    <scope>NUCLEOTIDE SEQUENCE [LARGE SCALE GENOMIC DNA]</scope>
    <source>
        <strain evidence="5 6">DSM 13558</strain>
    </source>
</reference>
<dbReference type="OrthoDB" id="9766715at2"/>
<dbReference type="InterPro" id="IPR029061">
    <property type="entry name" value="THDP-binding"/>
</dbReference>
<dbReference type="PANTHER" id="PTHR11516:SF60">
    <property type="entry name" value="PYRUVATE DEHYDROGENASE E1 COMPONENT SUBUNIT ALPHA"/>
    <property type="match status" value="1"/>
</dbReference>
<dbReference type="GO" id="GO:0004739">
    <property type="term" value="F:pyruvate dehydrogenase (acetyl-transferring) activity"/>
    <property type="evidence" value="ECO:0007669"/>
    <property type="project" value="TreeGrafter"/>
</dbReference>
<dbReference type="Gene3D" id="3.40.50.970">
    <property type="match status" value="1"/>
</dbReference>
<dbReference type="Proteomes" id="UP000315343">
    <property type="component" value="Unassembled WGS sequence"/>
</dbReference>
<dbReference type="GO" id="GO:0006086">
    <property type="term" value="P:pyruvate decarboxylation to acetyl-CoA"/>
    <property type="evidence" value="ECO:0007669"/>
    <property type="project" value="TreeGrafter"/>
</dbReference>
<keyword evidence="6" id="KW-1185">Reference proteome</keyword>
<dbReference type="PANTHER" id="PTHR11516">
    <property type="entry name" value="PYRUVATE DEHYDROGENASE E1 COMPONENT, ALPHA SUBUNIT BACTERIAL AND ORGANELLAR"/>
    <property type="match status" value="1"/>
</dbReference>
<keyword evidence="2" id="KW-0560">Oxidoreductase</keyword>
<sequence length="321" mass="35351">MDYSKDFLTELYKELVELRLFEEKLVEIYALGKVPGHIHSGVGQEATFVGTLATRKQGDYYKISHRPVGTAAIIGVPLNTVFSEIMGKRDGNSGGRGGVNHVALLSKGMLGFSGTLGSDMAVGVGAGLTIRKNKTDNMVYVFFGDGTANRGAVYEAMNLASAWKLPVLFVCENNQFAISTHVSEASPVANPGADRAQAYGIPSKIVDGTDVLDVYEGAKELEEYVRSGKGPAILEAKSYRWRGHFEGDQMKYRDASVTEEWMKKDSVEKMENYLLKNNFITEGEIAKIREEINAELDKAIEFAEASPATPEEEIYEYLYVK</sequence>
<name>A0A562J1C0_9FIRM</name>
<dbReference type="EMBL" id="VLKH01000014">
    <property type="protein sequence ID" value="TWH76976.1"/>
    <property type="molecule type" value="Genomic_DNA"/>
</dbReference>
<keyword evidence="5" id="KW-0670">Pyruvate</keyword>
<proteinExistence type="predicted"/>
<feature type="domain" description="Dehydrogenase E1 component" evidence="4">
    <location>
        <begin position="17"/>
        <end position="309"/>
    </location>
</feature>
<organism evidence="5 6">
    <name type="scientific">Sedimentibacter saalensis</name>
    <dbReference type="NCBI Taxonomy" id="130788"/>
    <lineage>
        <taxon>Bacteria</taxon>
        <taxon>Bacillati</taxon>
        <taxon>Bacillota</taxon>
        <taxon>Tissierellia</taxon>
        <taxon>Sedimentibacter</taxon>
    </lineage>
</organism>
<gene>
    <name evidence="5" type="ORF">LY60_03452</name>
</gene>
<comment type="cofactor">
    <cofactor evidence="1">
        <name>thiamine diphosphate</name>
        <dbReference type="ChEBI" id="CHEBI:58937"/>
    </cofactor>
</comment>
<dbReference type="SUPFAM" id="SSF52518">
    <property type="entry name" value="Thiamin diphosphate-binding fold (THDP-binding)"/>
    <property type="match status" value="1"/>
</dbReference>
<keyword evidence="3" id="KW-0786">Thiamine pyrophosphate</keyword>
<dbReference type="CDD" id="cd02000">
    <property type="entry name" value="TPP_E1_PDC_ADC_BCADC"/>
    <property type="match status" value="1"/>
</dbReference>